<sequence length="89" mass="9826">MQQFLPAPTDRSAFITGYGPVPLSHPIEPDWTLDDTSAYNSALSGEHSTAESSRDAAFGGLISVANYDYPQKSRQTITQLYPVKQLFLF</sequence>
<protein>
    <submittedName>
        <fullName evidence="1">Uncharacterized protein</fullName>
    </submittedName>
</protein>
<organism evidence="1 2">
    <name type="scientific">Caerostris darwini</name>
    <dbReference type="NCBI Taxonomy" id="1538125"/>
    <lineage>
        <taxon>Eukaryota</taxon>
        <taxon>Metazoa</taxon>
        <taxon>Ecdysozoa</taxon>
        <taxon>Arthropoda</taxon>
        <taxon>Chelicerata</taxon>
        <taxon>Arachnida</taxon>
        <taxon>Araneae</taxon>
        <taxon>Araneomorphae</taxon>
        <taxon>Entelegynae</taxon>
        <taxon>Araneoidea</taxon>
        <taxon>Araneidae</taxon>
        <taxon>Caerostris</taxon>
    </lineage>
</organism>
<dbReference type="Proteomes" id="UP001054837">
    <property type="component" value="Unassembled WGS sequence"/>
</dbReference>
<accession>A0AAV4RLX2</accession>
<comment type="caution">
    <text evidence="1">The sequence shown here is derived from an EMBL/GenBank/DDBJ whole genome shotgun (WGS) entry which is preliminary data.</text>
</comment>
<reference evidence="1 2" key="1">
    <citation type="submission" date="2021-06" db="EMBL/GenBank/DDBJ databases">
        <title>Caerostris darwini draft genome.</title>
        <authorList>
            <person name="Kono N."/>
            <person name="Arakawa K."/>
        </authorList>
    </citation>
    <scope>NUCLEOTIDE SEQUENCE [LARGE SCALE GENOMIC DNA]</scope>
</reference>
<dbReference type="AlphaFoldDB" id="A0AAV4RLX2"/>
<dbReference type="EMBL" id="BPLQ01006323">
    <property type="protein sequence ID" value="GIY21579.1"/>
    <property type="molecule type" value="Genomic_DNA"/>
</dbReference>
<evidence type="ECO:0000313" key="1">
    <source>
        <dbReference type="EMBL" id="GIY21579.1"/>
    </source>
</evidence>
<keyword evidence="2" id="KW-1185">Reference proteome</keyword>
<proteinExistence type="predicted"/>
<name>A0AAV4RLX2_9ARAC</name>
<evidence type="ECO:0000313" key="2">
    <source>
        <dbReference type="Proteomes" id="UP001054837"/>
    </source>
</evidence>
<gene>
    <name evidence="1" type="ORF">CDAR_177761</name>
</gene>